<feature type="domain" description="Zn(2)-C6 fungal-type" evidence="2">
    <location>
        <begin position="73"/>
        <end position="103"/>
    </location>
</feature>
<dbReference type="PANTHER" id="PTHR47784">
    <property type="entry name" value="STEROL UPTAKE CONTROL PROTEIN 2"/>
    <property type="match status" value="1"/>
</dbReference>
<dbReference type="SUPFAM" id="SSF53167">
    <property type="entry name" value="Purine and uridine phosphorylases"/>
    <property type="match status" value="1"/>
</dbReference>
<dbReference type="InterPro" id="IPR036864">
    <property type="entry name" value="Zn2-C6_fun-type_DNA-bd_sf"/>
</dbReference>
<dbReference type="PROSITE" id="PS00463">
    <property type="entry name" value="ZN2_CY6_FUNGAL_1"/>
    <property type="match status" value="1"/>
</dbReference>
<name>A0A8H5YML5_9HYPO</name>
<dbReference type="SMART" id="SM00066">
    <property type="entry name" value="GAL4"/>
    <property type="match status" value="1"/>
</dbReference>
<dbReference type="InterPro" id="IPR001138">
    <property type="entry name" value="Zn2Cys6_DnaBD"/>
</dbReference>
<keyword evidence="4" id="KW-1185">Reference proteome</keyword>
<evidence type="ECO:0000256" key="1">
    <source>
        <dbReference type="ARBA" id="ARBA00023242"/>
    </source>
</evidence>
<reference evidence="3 4" key="1">
    <citation type="submission" date="2020-05" db="EMBL/GenBank/DDBJ databases">
        <title>Identification and distribution of gene clusters putatively required for synthesis of sphingolipid metabolism inhibitors in phylogenetically diverse species of the filamentous fungus Fusarium.</title>
        <authorList>
            <person name="Kim H.-S."/>
            <person name="Busman M."/>
            <person name="Brown D.W."/>
            <person name="Divon H."/>
            <person name="Uhlig S."/>
            <person name="Proctor R.H."/>
        </authorList>
    </citation>
    <scope>NUCLEOTIDE SEQUENCE [LARGE SCALE GENOMIC DNA]</scope>
    <source>
        <strain evidence="3 4">NRRL 66235</strain>
    </source>
</reference>
<dbReference type="GO" id="GO:0009116">
    <property type="term" value="P:nucleoside metabolic process"/>
    <property type="evidence" value="ECO:0007669"/>
    <property type="project" value="InterPro"/>
</dbReference>
<organism evidence="3 4">
    <name type="scientific">Fusarium mundagurra</name>
    <dbReference type="NCBI Taxonomy" id="1567541"/>
    <lineage>
        <taxon>Eukaryota</taxon>
        <taxon>Fungi</taxon>
        <taxon>Dikarya</taxon>
        <taxon>Ascomycota</taxon>
        <taxon>Pezizomycotina</taxon>
        <taxon>Sordariomycetes</taxon>
        <taxon>Hypocreomycetidae</taxon>
        <taxon>Hypocreales</taxon>
        <taxon>Nectriaceae</taxon>
        <taxon>Fusarium</taxon>
        <taxon>Fusarium fujikuroi species complex</taxon>
    </lineage>
</organism>
<dbReference type="GO" id="GO:0008270">
    <property type="term" value="F:zinc ion binding"/>
    <property type="evidence" value="ECO:0007669"/>
    <property type="project" value="InterPro"/>
</dbReference>
<dbReference type="GO" id="GO:0001228">
    <property type="term" value="F:DNA-binding transcription activator activity, RNA polymerase II-specific"/>
    <property type="evidence" value="ECO:0007669"/>
    <property type="project" value="TreeGrafter"/>
</dbReference>
<protein>
    <submittedName>
        <fullName evidence="3">Sterol regulatory element-binding ECM22</fullName>
    </submittedName>
</protein>
<comment type="caution">
    <text evidence="3">The sequence shown here is derived from an EMBL/GenBank/DDBJ whole genome shotgun (WGS) entry which is preliminary data.</text>
</comment>
<dbReference type="PROSITE" id="PS50048">
    <property type="entry name" value="ZN2_CY6_FUNGAL_2"/>
    <property type="match status" value="1"/>
</dbReference>
<sequence length="717" mass="80213">MLSSDQATQHEPQLPAPQEQILRHFQPQLDELHQQHQPSPPKLNAEATTALLWLIEKPKPCHSIRPHKKTRTGCYKCKARKVKCDEARPTCGSCKLRKAECVYPVPASSSSTLPFTTASTLDASPSVSTASYPLVRGVSPIGSSSSSSATFGEHTLVLNAHPFFTHPLWHPSNIDAADMKLLWFYTTSTSSSFSVTGPGNPMDDLLKGRVVQVAFETPFLMDALFSLAYLHMHNLNQKYEPSRALGYRARFLQGYRRAVETAASETYVAVLASALFLTVLSSQAFREENSQELYILDWMVVWRGIGIIIDQMGVENMLDTDMYPLFERPAIDLEASTASIPNHLLFMVSSIRPDDPDYPNIPIYLDTLKYLGSLYMNLKEGFSPVMNLRIISWFTFLPRHFISLAQQRQPRALVILAYYATFLKLIKSIWWLNGVGERSLNDLCNHLGSEWALLLFVPQAARAVDDELDLARYPDEFVRKNTFEDNLGKATSDLRGLLVTFETSYGLERLRAQTSPAFAQLQVGAAKKGQSAKYERPETPYAGISERPVQSEERELAPVANTLAIHIGSFASGDMVMRSKDHRDIIARVEGVIVFDMEGDGVWEELPCLIVKGICDYADVRKEKSWQNRAAAAAASVCKAILECYVRSDKTTTDDPQMPTGRQLGSRYVGKVTGQDVRQGNEMEARRPGHYTQEGLTFEGEIQVAGCGFWDQKSVQF</sequence>
<dbReference type="Pfam" id="PF00172">
    <property type="entry name" value="Zn_clus"/>
    <property type="match status" value="1"/>
</dbReference>
<dbReference type="Proteomes" id="UP000544331">
    <property type="component" value="Unassembled WGS sequence"/>
</dbReference>
<dbReference type="EMBL" id="JAAOAN010000254">
    <property type="protein sequence ID" value="KAF5714036.1"/>
    <property type="molecule type" value="Genomic_DNA"/>
</dbReference>
<dbReference type="SUPFAM" id="SSF57701">
    <property type="entry name" value="Zn2/Cys6 DNA-binding domain"/>
    <property type="match status" value="1"/>
</dbReference>
<dbReference type="AlphaFoldDB" id="A0A8H5YML5"/>
<evidence type="ECO:0000313" key="3">
    <source>
        <dbReference type="EMBL" id="KAF5714036.1"/>
    </source>
</evidence>
<dbReference type="InterPro" id="IPR053157">
    <property type="entry name" value="Sterol_Uptake_Regulator"/>
</dbReference>
<dbReference type="OrthoDB" id="5419315at2759"/>
<gene>
    <name evidence="3" type="ORF">FMUND_7609</name>
</gene>
<evidence type="ECO:0000313" key="4">
    <source>
        <dbReference type="Proteomes" id="UP000544331"/>
    </source>
</evidence>
<dbReference type="CDD" id="cd00067">
    <property type="entry name" value="GAL4"/>
    <property type="match status" value="1"/>
</dbReference>
<dbReference type="InterPro" id="IPR035994">
    <property type="entry name" value="Nucleoside_phosphorylase_sf"/>
</dbReference>
<dbReference type="GO" id="GO:0003824">
    <property type="term" value="F:catalytic activity"/>
    <property type="evidence" value="ECO:0007669"/>
    <property type="project" value="InterPro"/>
</dbReference>
<accession>A0A8H5YML5</accession>
<dbReference type="Gene3D" id="3.40.50.1580">
    <property type="entry name" value="Nucleoside phosphorylase domain"/>
    <property type="match status" value="1"/>
</dbReference>
<dbReference type="Gene3D" id="4.10.240.10">
    <property type="entry name" value="Zn(2)-C6 fungal-type DNA-binding domain"/>
    <property type="match status" value="1"/>
</dbReference>
<proteinExistence type="predicted"/>
<evidence type="ECO:0000259" key="2">
    <source>
        <dbReference type="PROSITE" id="PS50048"/>
    </source>
</evidence>
<dbReference type="PANTHER" id="PTHR47784:SF5">
    <property type="entry name" value="STEROL UPTAKE CONTROL PROTEIN 2"/>
    <property type="match status" value="1"/>
</dbReference>
<keyword evidence="1" id="KW-0539">Nucleus</keyword>